<dbReference type="GO" id="GO:0047391">
    <property type="term" value="F:alkylglycerophosphoethanolamine phosphodiesterase activity"/>
    <property type="evidence" value="ECO:0007669"/>
    <property type="project" value="TreeGrafter"/>
</dbReference>
<dbReference type="FunFam" id="4.10.410.20:FF:000002">
    <property type="entry name" value="Ectonucleotide pyrophosphatase/phosphodiesterase family member 2"/>
    <property type="match status" value="1"/>
</dbReference>
<feature type="non-terminal residue" evidence="15">
    <location>
        <position position="1"/>
    </location>
</feature>
<dbReference type="GO" id="GO:0008270">
    <property type="term" value="F:zinc ion binding"/>
    <property type="evidence" value="ECO:0007669"/>
    <property type="project" value="TreeGrafter"/>
</dbReference>
<dbReference type="SMART" id="SM00477">
    <property type="entry name" value="NUC"/>
    <property type="match status" value="1"/>
</dbReference>
<dbReference type="GO" id="GO:0006955">
    <property type="term" value="P:immune response"/>
    <property type="evidence" value="ECO:0007669"/>
    <property type="project" value="InterPro"/>
</dbReference>
<evidence type="ECO:0000256" key="4">
    <source>
        <dbReference type="ARBA" id="ARBA00022525"/>
    </source>
</evidence>
<evidence type="ECO:0000313" key="15">
    <source>
        <dbReference type="EMBL" id="KAF4081619.1"/>
    </source>
</evidence>
<comment type="caution">
    <text evidence="15">The sequence shown here is derived from an EMBL/GenBank/DDBJ whole genome shotgun (WGS) entry which is preliminary data.</text>
</comment>
<dbReference type="GO" id="GO:0004622">
    <property type="term" value="F:phosphatidylcholine lysophospholipase activity"/>
    <property type="evidence" value="ECO:0007669"/>
    <property type="project" value="TreeGrafter"/>
</dbReference>
<dbReference type="InterPro" id="IPR001604">
    <property type="entry name" value="Endo_G_ENPP1-like_dom"/>
</dbReference>
<dbReference type="InterPro" id="IPR001212">
    <property type="entry name" value="Somatomedin_B_dom"/>
</dbReference>
<keyword evidence="7" id="KW-0677">Repeat</keyword>
<dbReference type="Pfam" id="PF01223">
    <property type="entry name" value="Endonuclease_NS"/>
    <property type="match status" value="1"/>
</dbReference>
<evidence type="ECO:0000256" key="10">
    <source>
        <dbReference type="ARBA" id="ARBA00022837"/>
    </source>
</evidence>
<evidence type="ECO:0000256" key="5">
    <source>
        <dbReference type="ARBA" id="ARBA00022723"/>
    </source>
</evidence>
<sequence length="905" mass="102040">PRRLSAAPARAIVTARALAGGEGRTWVRVNNTPARPRCASGHRNLGTASRTLLQHGHGGTMSHGKLVVCVFLLVLGPRVCVGYVFQAAQPTEEKEEIPVLPKISIWESSCKGRCFELVEAEPPRCRCDNLCKTYYSCCADFDKQCLKTGGGFQCTPERCGENRNEDYACQCSEDCLEKGDCCTNYNSLCKGGSQWLDGDCEEINTPECPAGFVRPPLFIISLDGFRASYIKKGKSVIPNIHKLRTCGTRSPHMRPMYPSKTFPNLYTLATGLYPESHGIVCNSMYDPVFDANFNLRGREKLNHRWWGGQPIWITAEKQGVKAATFFWPWVIPLERRILTMLSWLHLPDDERPYVYAVHSEQPDAFGHRLGPLSNELDNPLREIDNIIGQLMNGLKQMNLHRCVNVIIVGDHGMEEAHCDRTEYLSSYGLNVNEFTLIPGSSGRLRPKNQSVPYDPKELVANLSCKMPNQHFKTYLKQHLPKRLHYANNRRIEDVHLLMDRKWLVAMNRLPGSCGYFGDHGFDNKISSMQTIFLGYGPSFKFRTEVPPFENIELYNVMCDLLGLTPAPNNGTHGSLNSVLKDPPYKPKQPEEVTSPEPLEPAETSLPYNLGCSCDDENMIKESTDGLLAEGAASLNNVTHLPFGRPAVLFQTSYSLLQQSDYIGAYSYELRMPLWTAFTITPQIESTATPLPGSECVKVDVRIPPKHTRTCDSNNQEHKIIHGFLYPPGLSISHESRYDASLITNTVPMYPAFKRIWNYLQMTVLKRYSEERNSINVVTGPIFDYDFDGLRDTVEKIREHAGDSAPVPTHFYVIITSCEEENTTVEECNGSISPVSFILHHRADISESCNSSDEPSRWVEEILRTHTARVRDVELLTGLDFYRSVALPYTNTLTLKTYLHTFEENV</sequence>
<evidence type="ECO:0000256" key="13">
    <source>
        <dbReference type="SAM" id="MobiDB-lite"/>
    </source>
</evidence>
<proteinExistence type="inferred from homology"/>
<evidence type="ECO:0000256" key="6">
    <source>
        <dbReference type="ARBA" id="ARBA00022729"/>
    </source>
</evidence>
<keyword evidence="11" id="KW-1015">Disulfide bond</keyword>
<evidence type="ECO:0000256" key="7">
    <source>
        <dbReference type="ARBA" id="ARBA00022737"/>
    </source>
</evidence>
<feature type="domain" description="SMB" evidence="14">
    <location>
        <begin position="150"/>
        <end position="193"/>
    </location>
</feature>
<organism evidence="15 16">
    <name type="scientific">Ameiurus melas</name>
    <name type="common">Black bullhead</name>
    <name type="synonym">Silurus melas</name>
    <dbReference type="NCBI Taxonomy" id="219545"/>
    <lineage>
        <taxon>Eukaryota</taxon>
        <taxon>Metazoa</taxon>
        <taxon>Chordata</taxon>
        <taxon>Craniata</taxon>
        <taxon>Vertebrata</taxon>
        <taxon>Euteleostomi</taxon>
        <taxon>Actinopterygii</taxon>
        <taxon>Neopterygii</taxon>
        <taxon>Teleostei</taxon>
        <taxon>Ostariophysi</taxon>
        <taxon>Siluriformes</taxon>
        <taxon>Ictaluridae</taxon>
        <taxon>Ameiurus</taxon>
    </lineage>
</organism>
<dbReference type="PROSITE" id="PS00524">
    <property type="entry name" value="SMB_1"/>
    <property type="match status" value="1"/>
</dbReference>
<keyword evidence="8" id="KW-0378">Hydrolase</keyword>
<dbReference type="Gene3D" id="3.40.720.10">
    <property type="entry name" value="Alkaline Phosphatase, subunit A"/>
    <property type="match status" value="1"/>
</dbReference>
<dbReference type="SUPFAM" id="SSF53649">
    <property type="entry name" value="Alkaline phosphatase-like"/>
    <property type="match status" value="1"/>
</dbReference>
<dbReference type="PANTHER" id="PTHR10151">
    <property type="entry name" value="ECTONUCLEOTIDE PYROPHOSPHATASE/PHOSPHODIESTERASE"/>
    <property type="match status" value="1"/>
</dbReference>
<evidence type="ECO:0000256" key="12">
    <source>
        <dbReference type="ARBA" id="ARBA00023180"/>
    </source>
</evidence>
<evidence type="ECO:0000256" key="11">
    <source>
        <dbReference type="ARBA" id="ARBA00023157"/>
    </source>
</evidence>
<feature type="domain" description="SMB" evidence="14">
    <location>
        <begin position="106"/>
        <end position="149"/>
    </location>
</feature>
<dbReference type="AlphaFoldDB" id="A0A7J6AHW4"/>
<reference evidence="15 16" key="1">
    <citation type="submission" date="2020-02" db="EMBL/GenBank/DDBJ databases">
        <title>A chromosome-scale genome assembly of the black bullhead catfish (Ameiurus melas).</title>
        <authorList>
            <person name="Wen M."/>
            <person name="Zham M."/>
            <person name="Cabau C."/>
            <person name="Klopp C."/>
            <person name="Donnadieu C."/>
            <person name="Roques C."/>
            <person name="Bouchez O."/>
            <person name="Lampietro C."/>
            <person name="Jouanno E."/>
            <person name="Herpin A."/>
            <person name="Louis A."/>
            <person name="Berthelot C."/>
            <person name="Parey E."/>
            <person name="Roest-Crollius H."/>
            <person name="Braasch I."/>
            <person name="Postlethwait J."/>
            <person name="Robinson-Rechavi M."/>
            <person name="Echchiki A."/>
            <person name="Begum T."/>
            <person name="Montfort J."/>
            <person name="Schartl M."/>
            <person name="Bobe J."/>
            <person name="Guiguen Y."/>
        </authorList>
    </citation>
    <scope>NUCLEOTIDE SEQUENCE [LARGE SCALE GENOMIC DNA]</scope>
    <source>
        <strain evidence="15">M_S1</strain>
        <tissue evidence="15">Blood</tissue>
    </source>
</reference>
<keyword evidence="16" id="KW-1185">Reference proteome</keyword>
<dbReference type="PANTHER" id="PTHR10151:SF128">
    <property type="entry name" value="ECTONUCLEOTIDE PYROPHOSPHATASE_PHOSPHODIESTERASE FAMILY MEMBER 2-LIKE"/>
    <property type="match status" value="1"/>
</dbReference>
<evidence type="ECO:0000256" key="9">
    <source>
        <dbReference type="ARBA" id="ARBA00022833"/>
    </source>
</evidence>
<dbReference type="SUPFAM" id="SSF90188">
    <property type="entry name" value="Somatomedin B domain"/>
    <property type="match status" value="2"/>
</dbReference>
<keyword evidence="4" id="KW-0964">Secreted</keyword>
<dbReference type="SUPFAM" id="SSF54060">
    <property type="entry name" value="His-Me finger endonucleases"/>
    <property type="match status" value="1"/>
</dbReference>
<gene>
    <name evidence="15" type="ORF">AMELA_G00163280</name>
</gene>
<feature type="region of interest" description="Disordered" evidence="13">
    <location>
        <begin position="572"/>
        <end position="601"/>
    </location>
</feature>
<dbReference type="PRINTS" id="PR00022">
    <property type="entry name" value="SOMATOMEDINB"/>
</dbReference>
<dbReference type="InterPro" id="IPR020436">
    <property type="entry name" value="SMB_chordata"/>
</dbReference>
<dbReference type="GO" id="GO:0005615">
    <property type="term" value="C:extracellular space"/>
    <property type="evidence" value="ECO:0007669"/>
    <property type="project" value="TreeGrafter"/>
</dbReference>
<dbReference type="InterPro" id="IPR036024">
    <property type="entry name" value="Somatomedin_B-like_dom_sf"/>
</dbReference>
<evidence type="ECO:0000259" key="14">
    <source>
        <dbReference type="PROSITE" id="PS50958"/>
    </source>
</evidence>
<dbReference type="SMART" id="SM00201">
    <property type="entry name" value="SO"/>
    <property type="match status" value="2"/>
</dbReference>
<comment type="similarity">
    <text evidence="3">Belongs to the nucleotide pyrophosphatase/phosphodiesterase family.</text>
</comment>
<dbReference type="CDD" id="cd16018">
    <property type="entry name" value="Enpp"/>
    <property type="match status" value="1"/>
</dbReference>
<dbReference type="InterPro" id="IPR044925">
    <property type="entry name" value="His-Me_finger_sf"/>
</dbReference>
<dbReference type="Gene3D" id="3.40.570.10">
    <property type="entry name" value="Extracellular Endonuclease, subunit A"/>
    <property type="match status" value="1"/>
</dbReference>
<evidence type="ECO:0000256" key="1">
    <source>
        <dbReference type="ARBA" id="ARBA00001947"/>
    </source>
</evidence>
<dbReference type="GO" id="GO:0034638">
    <property type="term" value="P:phosphatidylcholine catabolic process"/>
    <property type="evidence" value="ECO:0007669"/>
    <property type="project" value="TreeGrafter"/>
</dbReference>
<dbReference type="InterPro" id="IPR044929">
    <property type="entry name" value="DNA/RNA_non-sp_Endonuclease_sf"/>
</dbReference>
<dbReference type="EMBL" id="JAAGNN010000013">
    <property type="protein sequence ID" value="KAF4081619.1"/>
    <property type="molecule type" value="Genomic_DNA"/>
</dbReference>
<comment type="cofactor">
    <cofactor evidence="1">
        <name>Zn(2+)</name>
        <dbReference type="ChEBI" id="CHEBI:29105"/>
    </cofactor>
</comment>
<evidence type="ECO:0000256" key="2">
    <source>
        <dbReference type="ARBA" id="ARBA00004613"/>
    </source>
</evidence>
<evidence type="ECO:0000313" key="16">
    <source>
        <dbReference type="Proteomes" id="UP000593565"/>
    </source>
</evidence>
<evidence type="ECO:0000256" key="8">
    <source>
        <dbReference type="ARBA" id="ARBA00022801"/>
    </source>
</evidence>
<dbReference type="FunFam" id="4.10.410.20:FF:000001">
    <property type="entry name" value="Ectonucleotide pyrophosphatase/phosphodiesterase family member 2"/>
    <property type="match status" value="1"/>
</dbReference>
<accession>A0A7J6AHW4</accession>
<keyword evidence="9" id="KW-0862">Zinc</keyword>
<dbReference type="GO" id="GO:0005044">
    <property type="term" value="F:scavenger receptor activity"/>
    <property type="evidence" value="ECO:0007669"/>
    <property type="project" value="InterPro"/>
</dbReference>
<keyword evidence="6" id="KW-0732">Signal</keyword>
<dbReference type="FunFam" id="3.40.720.10:FF:000006">
    <property type="entry name" value="Ectonucleotide pyrophosphatase/phosphodiesterase family member 2"/>
    <property type="match status" value="1"/>
</dbReference>
<name>A0A7J6AHW4_AMEME</name>
<keyword evidence="12" id="KW-0325">Glycoprotein</keyword>
<dbReference type="GO" id="GO:0005509">
    <property type="term" value="F:calcium ion binding"/>
    <property type="evidence" value="ECO:0007669"/>
    <property type="project" value="TreeGrafter"/>
</dbReference>
<dbReference type="GO" id="GO:0030247">
    <property type="term" value="F:polysaccharide binding"/>
    <property type="evidence" value="ECO:0007669"/>
    <property type="project" value="InterPro"/>
</dbReference>
<dbReference type="Proteomes" id="UP000593565">
    <property type="component" value="Unassembled WGS sequence"/>
</dbReference>
<dbReference type="GO" id="GO:0003676">
    <property type="term" value="F:nucleic acid binding"/>
    <property type="evidence" value="ECO:0007669"/>
    <property type="project" value="InterPro"/>
</dbReference>
<dbReference type="PROSITE" id="PS50958">
    <property type="entry name" value="SMB_2"/>
    <property type="match status" value="2"/>
</dbReference>
<dbReference type="Pfam" id="PF01663">
    <property type="entry name" value="Phosphodiest"/>
    <property type="match status" value="1"/>
</dbReference>
<keyword evidence="5" id="KW-0479">Metal-binding</keyword>
<dbReference type="GO" id="GO:0004528">
    <property type="term" value="F:phosphodiesterase I activity"/>
    <property type="evidence" value="ECO:0007669"/>
    <property type="project" value="TreeGrafter"/>
</dbReference>
<dbReference type="InterPro" id="IPR002591">
    <property type="entry name" value="Phosphodiest/P_Trfase"/>
</dbReference>
<dbReference type="SMART" id="SM00892">
    <property type="entry name" value="Endonuclease_NS"/>
    <property type="match status" value="1"/>
</dbReference>
<comment type="subcellular location">
    <subcellularLocation>
        <location evidence="2">Secreted</location>
    </subcellularLocation>
</comment>
<dbReference type="InterPro" id="IPR020821">
    <property type="entry name" value="ENPP1-3/EXOG-like_nuc-like"/>
</dbReference>
<evidence type="ECO:0000256" key="3">
    <source>
        <dbReference type="ARBA" id="ARBA00010594"/>
    </source>
</evidence>
<dbReference type="Pfam" id="PF01033">
    <property type="entry name" value="Somatomedin_B"/>
    <property type="match status" value="2"/>
</dbReference>
<dbReference type="Gene3D" id="4.10.410.20">
    <property type="match status" value="2"/>
</dbReference>
<dbReference type="CDD" id="cd00091">
    <property type="entry name" value="NUC"/>
    <property type="match status" value="1"/>
</dbReference>
<keyword evidence="10" id="KW-0106">Calcium</keyword>
<protein>
    <recommendedName>
        <fullName evidence="14">SMB domain-containing protein</fullName>
    </recommendedName>
</protein>
<dbReference type="InterPro" id="IPR017850">
    <property type="entry name" value="Alkaline_phosphatase_core_sf"/>
</dbReference>